<keyword evidence="1" id="KW-1015">Disulfide bond</keyword>
<feature type="chain" id="PRO_5040427913" description="EGF-like domain-containing protein" evidence="2">
    <location>
        <begin position="25"/>
        <end position="543"/>
    </location>
</feature>
<dbReference type="PANTHER" id="PTHR40472">
    <property type="entry name" value="RICIN B-TYPE LECTIN DOMAIN-CONTAINING PROTEIN"/>
    <property type="match status" value="1"/>
</dbReference>
<reference evidence="4" key="1">
    <citation type="journal article" date="2023" name="Science">
        <title>Genome structures resolve the early diversification of teleost fishes.</title>
        <authorList>
            <person name="Parey E."/>
            <person name="Louis A."/>
            <person name="Montfort J."/>
            <person name="Bouchez O."/>
            <person name="Roques C."/>
            <person name="Iampietro C."/>
            <person name="Lluch J."/>
            <person name="Castinel A."/>
            <person name="Donnadieu C."/>
            <person name="Desvignes T."/>
            <person name="Floi Bucao C."/>
            <person name="Jouanno E."/>
            <person name="Wen M."/>
            <person name="Mejri S."/>
            <person name="Dirks R."/>
            <person name="Jansen H."/>
            <person name="Henkel C."/>
            <person name="Chen W.J."/>
            <person name="Zahm M."/>
            <person name="Cabau C."/>
            <person name="Klopp C."/>
            <person name="Thompson A.W."/>
            <person name="Robinson-Rechavi M."/>
            <person name="Braasch I."/>
            <person name="Lecointre G."/>
            <person name="Bobe J."/>
            <person name="Postlethwait J.H."/>
            <person name="Berthelot C."/>
            <person name="Roest Crollius H."/>
            <person name="Guiguen Y."/>
        </authorList>
    </citation>
    <scope>NUCLEOTIDE SEQUENCE</scope>
    <source>
        <strain evidence="4">WJC10195</strain>
    </source>
</reference>
<dbReference type="EMBL" id="JAINUF010000004">
    <property type="protein sequence ID" value="KAJ8365237.1"/>
    <property type="molecule type" value="Genomic_DNA"/>
</dbReference>
<comment type="caution">
    <text evidence="1">Lacks conserved residue(s) required for the propagation of feature annotation.</text>
</comment>
<dbReference type="PANTHER" id="PTHR40472:SF6">
    <property type="entry name" value="RICIN B-TYPE LECTIN DOMAIN-CONTAINING PROTEIN"/>
    <property type="match status" value="1"/>
</dbReference>
<dbReference type="PROSITE" id="PS01186">
    <property type="entry name" value="EGF_2"/>
    <property type="match status" value="1"/>
</dbReference>
<feature type="domain" description="EGF-like" evidence="3">
    <location>
        <begin position="456"/>
        <end position="497"/>
    </location>
</feature>
<feature type="disulfide bond" evidence="1">
    <location>
        <begin position="468"/>
        <end position="485"/>
    </location>
</feature>
<evidence type="ECO:0000256" key="2">
    <source>
        <dbReference type="SAM" id="SignalP"/>
    </source>
</evidence>
<evidence type="ECO:0000313" key="5">
    <source>
        <dbReference type="Proteomes" id="UP001152622"/>
    </source>
</evidence>
<name>A0A9Q1J245_SYNKA</name>
<keyword evidence="1" id="KW-0245">EGF-like domain</keyword>
<dbReference type="Gene3D" id="2.10.25.10">
    <property type="entry name" value="Laminin"/>
    <property type="match status" value="1"/>
</dbReference>
<dbReference type="SUPFAM" id="SSF57196">
    <property type="entry name" value="EGF/Laminin"/>
    <property type="match status" value="1"/>
</dbReference>
<protein>
    <recommendedName>
        <fullName evidence="3">EGF-like domain-containing protein</fullName>
    </recommendedName>
</protein>
<feature type="disulfide bond" evidence="1">
    <location>
        <begin position="487"/>
        <end position="496"/>
    </location>
</feature>
<dbReference type="AlphaFoldDB" id="A0A9Q1J245"/>
<gene>
    <name evidence="4" type="ORF">SKAU_G00140680</name>
</gene>
<keyword evidence="2" id="KW-0732">Signal</keyword>
<dbReference type="InterPro" id="IPR000742">
    <property type="entry name" value="EGF"/>
</dbReference>
<evidence type="ECO:0000259" key="3">
    <source>
        <dbReference type="PROSITE" id="PS50026"/>
    </source>
</evidence>
<feature type="signal peptide" evidence="2">
    <location>
        <begin position="1"/>
        <end position="24"/>
    </location>
</feature>
<dbReference type="PROSITE" id="PS00022">
    <property type="entry name" value="EGF_1"/>
    <property type="match status" value="1"/>
</dbReference>
<organism evidence="4 5">
    <name type="scientific">Synaphobranchus kaupii</name>
    <name type="common">Kaup's arrowtooth eel</name>
    <dbReference type="NCBI Taxonomy" id="118154"/>
    <lineage>
        <taxon>Eukaryota</taxon>
        <taxon>Metazoa</taxon>
        <taxon>Chordata</taxon>
        <taxon>Craniata</taxon>
        <taxon>Vertebrata</taxon>
        <taxon>Euteleostomi</taxon>
        <taxon>Actinopterygii</taxon>
        <taxon>Neopterygii</taxon>
        <taxon>Teleostei</taxon>
        <taxon>Anguilliformes</taxon>
        <taxon>Synaphobranchidae</taxon>
        <taxon>Synaphobranchus</taxon>
    </lineage>
</organism>
<keyword evidence="5" id="KW-1185">Reference proteome</keyword>
<comment type="caution">
    <text evidence="4">The sequence shown here is derived from an EMBL/GenBank/DDBJ whole genome shotgun (WGS) entry which is preliminary data.</text>
</comment>
<dbReference type="InterPro" id="IPR039051">
    <property type="entry name" value="SE-CTX-like"/>
</dbReference>
<proteinExistence type="predicted"/>
<evidence type="ECO:0000256" key="1">
    <source>
        <dbReference type="PROSITE-ProRule" id="PRU00076"/>
    </source>
</evidence>
<dbReference type="Proteomes" id="UP001152622">
    <property type="component" value="Chromosome 4"/>
</dbReference>
<dbReference type="PROSITE" id="PS50026">
    <property type="entry name" value="EGF_3"/>
    <property type="match status" value="1"/>
</dbReference>
<accession>A0A9Q1J245</accession>
<evidence type="ECO:0000313" key="4">
    <source>
        <dbReference type="EMBL" id="KAJ8365237.1"/>
    </source>
</evidence>
<dbReference type="OrthoDB" id="4405280at2759"/>
<sequence length="543" mass="61914">MASPAGLLLCATLLCCSLSCMTLADEDELPYFTREKAEKSLEPLKAGLELVKNIVEVVDKTDWERFLKKMVTVSSLAPGVGTLVGAFINCALVYLPQTDPVLDKLKEEFANVNMKLDSVSMEISNLKTEVEWSNYASIYSQDESNILNSWKKWEEFISYCSSAGTIQTQKESDLAKMRMAERFTTYYENSATENSVYSLYGHLAVRQPALSVNLLDILVKRFQCDVQVVETYSKYFRVLLWKGLLLNQLYYTLKGFDADAKAQQSIQQLYDVIIAQQKTIVYCVQNYERYMKTDVEGITNAALSSGTDNMQLARKIKTALDRKYNWYDWIIAVIPSEEGHTFLNYTMVRVATVTVAVAHYQRGPINYVYSFVSEKCNELEVACRSPTELLKCMIRYAEKDFIPLKHRTAALQASETSEISETPEPFYKRPCYFPGTLFTYSGTISLYMKSHKQFTLSDPRKPFQFPSCENSGTPTQILDTTGFVCECRYGFYGERCENDLELDKRKIRVGVDMPQPVTDLTSMDGKLTKITKALVHCSKRQYL</sequence>